<proteinExistence type="predicted"/>
<keyword evidence="1" id="KW-1133">Transmembrane helix</keyword>
<feature type="transmembrane region" description="Helical" evidence="1">
    <location>
        <begin position="30"/>
        <end position="54"/>
    </location>
</feature>
<keyword evidence="4" id="KW-1185">Reference proteome</keyword>
<reference evidence="2" key="1">
    <citation type="submission" date="2023-06" db="EMBL/GenBank/DDBJ databases">
        <authorList>
            <person name="Kurt Z."/>
        </authorList>
    </citation>
    <scope>NUCLEOTIDE SEQUENCE</scope>
</reference>
<evidence type="ECO:0000313" key="2">
    <source>
        <dbReference type="EMBL" id="CAI9963307.1"/>
    </source>
</evidence>
<dbReference type="EMBL" id="CATOUU010000967">
    <property type="protein sequence ID" value="CAI9963307.1"/>
    <property type="molecule type" value="Genomic_DNA"/>
</dbReference>
<protein>
    <submittedName>
        <fullName evidence="3">Hypothetical_protein</fullName>
    </submittedName>
</protein>
<evidence type="ECO:0000313" key="4">
    <source>
        <dbReference type="Proteomes" id="UP001642409"/>
    </source>
</evidence>
<dbReference type="Proteomes" id="UP001642409">
    <property type="component" value="Unassembled WGS sequence"/>
</dbReference>
<reference evidence="3 4" key="2">
    <citation type="submission" date="2024-07" db="EMBL/GenBank/DDBJ databases">
        <authorList>
            <person name="Akdeniz Z."/>
        </authorList>
    </citation>
    <scope>NUCLEOTIDE SEQUENCE [LARGE SCALE GENOMIC DNA]</scope>
</reference>
<name>A0AA86QUC8_9EUKA</name>
<sequence length="119" mass="13377">MSSIVDGYSEPVRSSVAFGFAHPRGSARGALLPVAVSLLTMFYCDCFIACRALVIKLVQRSLTSLARATARQQCLLRKESVISGRYLVSKFIDYYYHDQIRHIIINNCHTGEKILTYDV</sequence>
<dbReference type="EMBL" id="CAXDID020000057">
    <property type="protein sequence ID" value="CAL6008359.1"/>
    <property type="molecule type" value="Genomic_DNA"/>
</dbReference>
<evidence type="ECO:0000256" key="1">
    <source>
        <dbReference type="SAM" id="Phobius"/>
    </source>
</evidence>
<dbReference type="AlphaFoldDB" id="A0AA86QUC8"/>
<comment type="caution">
    <text evidence="2">The sequence shown here is derived from an EMBL/GenBank/DDBJ whole genome shotgun (WGS) entry which is preliminary data.</text>
</comment>
<accession>A0AA86QUC8</accession>
<keyword evidence="1" id="KW-0812">Transmembrane</keyword>
<keyword evidence="1" id="KW-0472">Membrane</keyword>
<evidence type="ECO:0000313" key="3">
    <source>
        <dbReference type="EMBL" id="CAL6008359.1"/>
    </source>
</evidence>
<gene>
    <name evidence="3" type="ORF">HINF_LOCUS21081</name>
    <name evidence="2" type="ORF">HINF_LOCUS50952</name>
</gene>
<organism evidence="2">
    <name type="scientific">Hexamita inflata</name>
    <dbReference type="NCBI Taxonomy" id="28002"/>
    <lineage>
        <taxon>Eukaryota</taxon>
        <taxon>Metamonada</taxon>
        <taxon>Diplomonadida</taxon>
        <taxon>Hexamitidae</taxon>
        <taxon>Hexamitinae</taxon>
        <taxon>Hexamita</taxon>
    </lineage>
</organism>